<accession>A0ABP3WW23</accession>
<evidence type="ECO:0000256" key="4">
    <source>
        <dbReference type="ARBA" id="ARBA00022475"/>
    </source>
</evidence>
<dbReference type="Proteomes" id="UP001500359">
    <property type="component" value="Unassembled WGS sequence"/>
</dbReference>
<dbReference type="PANTHER" id="PTHR35091:SF5">
    <property type="entry name" value="FLAGELLAR PROTEIN FLIL"/>
    <property type="match status" value="1"/>
</dbReference>
<dbReference type="EMBL" id="BAAAFD010000004">
    <property type="protein sequence ID" value="GAA0856200.1"/>
    <property type="molecule type" value="Genomic_DNA"/>
</dbReference>
<dbReference type="InterPro" id="IPR005503">
    <property type="entry name" value="FliL"/>
</dbReference>
<keyword evidence="6" id="KW-0812">Transmembrane</keyword>
<comment type="subcellular location">
    <subcellularLocation>
        <location evidence="10">Cell inner membrane</location>
    </subcellularLocation>
    <subcellularLocation>
        <location evidence="2">Cell membrane</location>
        <topology evidence="2">Single-pass membrane protein</topology>
    </subcellularLocation>
</comment>
<keyword evidence="5 10" id="KW-0145">Chemotaxis</keyword>
<comment type="similarity">
    <text evidence="3 10">Belongs to the FliL family.</text>
</comment>
<evidence type="ECO:0000256" key="9">
    <source>
        <dbReference type="ARBA" id="ARBA00023136"/>
    </source>
</evidence>
<keyword evidence="12" id="KW-1185">Reference proteome</keyword>
<dbReference type="Pfam" id="PF03748">
    <property type="entry name" value="FliL"/>
    <property type="match status" value="1"/>
</dbReference>
<proteinExistence type="inferred from homology"/>
<comment type="function">
    <text evidence="1 10">Controls the rotational direction of flagella during chemotaxis.</text>
</comment>
<evidence type="ECO:0000256" key="10">
    <source>
        <dbReference type="RuleBase" id="RU364125"/>
    </source>
</evidence>
<evidence type="ECO:0000256" key="7">
    <source>
        <dbReference type="ARBA" id="ARBA00022779"/>
    </source>
</evidence>
<protein>
    <recommendedName>
        <fullName evidence="10">Flagellar protein FliL</fullName>
    </recommendedName>
</protein>
<evidence type="ECO:0000313" key="12">
    <source>
        <dbReference type="Proteomes" id="UP001500359"/>
    </source>
</evidence>
<name>A0ABP3WW23_9ALTE</name>
<keyword evidence="9 10" id="KW-0472">Membrane</keyword>
<evidence type="ECO:0000256" key="2">
    <source>
        <dbReference type="ARBA" id="ARBA00004162"/>
    </source>
</evidence>
<keyword evidence="11" id="KW-0969">Cilium</keyword>
<keyword evidence="7 10" id="KW-0283">Flagellar rotation</keyword>
<evidence type="ECO:0000256" key="6">
    <source>
        <dbReference type="ARBA" id="ARBA00022692"/>
    </source>
</evidence>
<evidence type="ECO:0000256" key="1">
    <source>
        <dbReference type="ARBA" id="ARBA00002254"/>
    </source>
</evidence>
<keyword evidence="10" id="KW-0997">Cell inner membrane</keyword>
<evidence type="ECO:0000313" key="11">
    <source>
        <dbReference type="EMBL" id="GAA0856200.1"/>
    </source>
</evidence>
<evidence type="ECO:0000256" key="8">
    <source>
        <dbReference type="ARBA" id="ARBA00022989"/>
    </source>
</evidence>
<sequence length="136" mass="15341">MKAILTLLIIFVTLALHVPSARSQTQPSFAYYGLEPDIVTNFLGSSSKSLGFVRVTIELMIENADYLEAIDHHSPLLRATIIEILGRQPKDKVKSLTGREDFRRTSLERVRELMQRETGNPMIKDIIITKFLVQGG</sequence>
<keyword evidence="4" id="KW-1003">Cell membrane</keyword>
<evidence type="ECO:0000256" key="5">
    <source>
        <dbReference type="ARBA" id="ARBA00022500"/>
    </source>
</evidence>
<reference evidence="12" key="1">
    <citation type="journal article" date="2019" name="Int. J. Syst. Evol. Microbiol.">
        <title>The Global Catalogue of Microorganisms (GCM) 10K type strain sequencing project: providing services to taxonomists for standard genome sequencing and annotation.</title>
        <authorList>
            <consortium name="The Broad Institute Genomics Platform"/>
            <consortium name="The Broad Institute Genome Sequencing Center for Infectious Disease"/>
            <person name="Wu L."/>
            <person name="Ma J."/>
        </authorList>
    </citation>
    <scope>NUCLEOTIDE SEQUENCE [LARGE SCALE GENOMIC DNA]</scope>
    <source>
        <strain evidence="12">JCM 15896</strain>
    </source>
</reference>
<keyword evidence="11" id="KW-0966">Cell projection</keyword>
<gene>
    <name evidence="11" type="ORF">GCM10009114_17260</name>
</gene>
<keyword evidence="11" id="KW-0282">Flagellum</keyword>
<organism evidence="11 12">
    <name type="scientific">Aliiglaciecola litoralis</name>
    <dbReference type="NCBI Taxonomy" id="582857"/>
    <lineage>
        <taxon>Bacteria</taxon>
        <taxon>Pseudomonadati</taxon>
        <taxon>Pseudomonadota</taxon>
        <taxon>Gammaproteobacteria</taxon>
        <taxon>Alteromonadales</taxon>
        <taxon>Alteromonadaceae</taxon>
        <taxon>Aliiglaciecola</taxon>
    </lineage>
</organism>
<evidence type="ECO:0000256" key="3">
    <source>
        <dbReference type="ARBA" id="ARBA00008281"/>
    </source>
</evidence>
<comment type="caution">
    <text evidence="11">The sequence shown here is derived from an EMBL/GenBank/DDBJ whole genome shotgun (WGS) entry which is preliminary data.</text>
</comment>
<dbReference type="PANTHER" id="PTHR35091">
    <property type="entry name" value="FLAGELLAR PROTEIN FLIL"/>
    <property type="match status" value="1"/>
</dbReference>
<keyword evidence="8" id="KW-1133">Transmembrane helix</keyword>